<feature type="compositionally biased region" description="Low complexity" evidence="1">
    <location>
        <begin position="447"/>
        <end position="470"/>
    </location>
</feature>
<keyword evidence="3" id="KW-1185">Reference proteome</keyword>
<protein>
    <submittedName>
        <fullName evidence="2">Uncharacterized protein</fullName>
    </submittedName>
</protein>
<accession>A0A7W9YLA7</accession>
<comment type="caution">
    <text evidence="2">The sequence shown here is derived from an EMBL/GenBank/DDBJ whole genome shotgun (WGS) entry which is preliminary data.</text>
</comment>
<dbReference type="Proteomes" id="UP000546642">
    <property type="component" value="Unassembled WGS sequence"/>
</dbReference>
<dbReference type="EMBL" id="JACHDS010000001">
    <property type="protein sequence ID" value="MBB6174074.1"/>
    <property type="molecule type" value="Genomic_DNA"/>
</dbReference>
<name>A0A7W9YLA7_9ACTN</name>
<feature type="region of interest" description="Disordered" evidence="1">
    <location>
        <begin position="517"/>
        <end position="630"/>
    </location>
</feature>
<evidence type="ECO:0000313" key="2">
    <source>
        <dbReference type="EMBL" id="MBB6174074.1"/>
    </source>
</evidence>
<evidence type="ECO:0000313" key="3">
    <source>
        <dbReference type="Proteomes" id="UP000546642"/>
    </source>
</evidence>
<dbReference type="AlphaFoldDB" id="A0A7W9YLA7"/>
<feature type="compositionally biased region" description="Basic and acidic residues" evidence="1">
    <location>
        <begin position="517"/>
        <end position="528"/>
    </location>
</feature>
<organism evidence="2 3">
    <name type="scientific">Nocardiopsis mwathae</name>
    <dbReference type="NCBI Taxonomy" id="1472723"/>
    <lineage>
        <taxon>Bacteria</taxon>
        <taxon>Bacillati</taxon>
        <taxon>Actinomycetota</taxon>
        <taxon>Actinomycetes</taxon>
        <taxon>Streptosporangiales</taxon>
        <taxon>Nocardiopsidaceae</taxon>
        <taxon>Nocardiopsis</taxon>
    </lineage>
</organism>
<sequence length="891" mass="93922">MSDEPLIDPDAIFIPDASPEELESTAAQLIQDGKDVAQAGQDIKSSWQSLAGVYSAPESDELLSAINPVATTGDEFSDAMGKVGEALQDFAEKAGKIKKKLLSLQSEARLFITNVASQEDWRSEPDNVTKHNDLIDQVGSQTVAYQDAERECANKITSVFGGTTFVPQGGTQCRPGEVAYGAGFWALGEDTPTPWGTPQEVDHPWYIDAWDGTVDIAAGVGEFAGGATGFYGHNGWAITPWGQAENRGYFGWDLAQGVSSLVGYRLEAHADMSLSIESTSWGEAGDAWVEVGHSIVPWREWDDRPGYVITQGGINIALTALGGVGAVKAAIQGAKGASAAARAARAAEEVAGAARHGHPGALGLAGQVGRAPAGAGALPTAGEILTTPSLWGPAAQGAFKNLLKDALGLSHNQPSVPNPGHHSFDGGRAPATGSAPDTHAGQGHGQPGSNAGSAAGSSAHHAPAHTGSGSRAPNDTSAAPHTPQHAGHASGDPTTSQIQRELDLLEERIQRHNGDIDRALDEHIRDRQPQLVGAGATARHGDTSPMASSGDGGRFSADSDAPRPPGRWGPNSDHSFTGGSSGTPLVEGDGGRGGGGAPHHGHGSGPSAGGRGHGEDGIGDGRPGTAVSPDNEKALKKADELEQSLRDAGLTNEQIASLRGDHPRIGDEWQRAASAVGQPFNKTVKNLLHPEATRFALEGASSPREFAYRYEYYKAVFDEKVRHLEDTDPRGLSHKGQSRKRSAADLTLDMDVRAQLDADHRVVREVWANDAHVDPNLPESQRDRMIRGQAGDITMGHETSAAYHARKHYRELPDGERSGDVIRDYHDSAETTIREGELVSASNTGPGAERRLYHRSVFDEKEGKYRALEALVLTRPDGKVVMLTYGTAKVA</sequence>
<proteinExistence type="predicted"/>
<feature type="compositionally biased region" description="Gly residues" evidence="1">
    <location>
        <begin position="591"/>
        <end position="611"/>
    </location>
</feature>
<gene>
    <name evidence="2" type="ORF">HNR23_004134</name>
</gene>
<reference evidence="2 3" key="1">
    <citation type="submission" date="2020-08" db="EMBL/GenBank/DDBJ databases">
        <title>Sequencing the genomes of 1000 actinobacteria strains.</title>
        <authorList>
            <person name="Klenk H.-P."/>
        </authorList>
    </citation>
    <scope>NUCLEOTIDE SEQUENCE [LARGE SCALE GENOMIC DNA]</scope>
    <source>
        <strain evidence="2 3">DSM 46659</strain>
    </source>
</reference>
<feature type="region of interest" description="Disordered" evidence="1">
    <location>
        <begin position="410"/>
        <end position="496"/>
    </location>
</feature>
<dbReference type="RefSeq" id="WP_184077884.1">
    <property type="nucleotide sequence ID" value="NZ_JACHDS010000001.1"/>
</dbReference>
<evidence type="ECO:0000256" key="1">
    <source>
        <dbReference type="SAM" id="MobiDB-lite"/>
    </source>
</evidence>